<dbReference type="GO" id="GO:0006491">
    <property type="term" value="P:N-glycan processing"/>
    <property type="evidence" value="ECO:0007669"/>
    <property type="project" value="UniProtKB-ARBA"/>
</dbReference>
<keyword evidence="5" id="KW-0378">Hydrolase</keyword>
<gene>
    <name evidence="12" type="ORF">Sango_0711000</name>
</gene>
<dbReference type="Pfam" id="PF03644">
    <property type="entry name" value="Glyco_hydro_85"/>
    <property type="match status" value="1"/>
</dbReference>
<dbReference type="SMART" id="SM01178">
    <property type="entry name" value="DUF4217"/>
    <property type="match status" value="1"/>
</dbReference>
<dbReference type="GO" id="GO:0005829">
    <property type="term" value="C:cytosol"/>
    <property type="evidence" value="ECO:0007669"/>
    <property type="project" value="UniProtKB-SubCell"/>
</dbReference>
<keyword evidence="6" id="KW-0547">Nucleotide-binding</keyword>
<dbReference type="Gene3D" id="2.60.120.260">
    <property type="entry name" value="Galactose-binding domain-like"/>
    <property type="match status" value="1"/>
</dbReference>
<comment type="caution">
    <text evidence="12">The sequence shown here is derived from an EMBL/GenBank/DDBJ whole genome shotgun (WGS) entry which is preliminary data.</text>
</comment>
<dbReference type="Pfam" id="PF25529">
    <property type="entry name" value="Ig_ENGASE1_C"/>
    <property type="match status" value="1"/>
</dbReference>
<keyword evidence="6" id="KW-0067">ATP-binding</keyword>
<dbReference type="Proteomes" id="UP001289374">
    <property type="component" value="Unassembled WGS sequence"/>
</dbReference>
<organism evidence="12 13">
    <name type="scientific">Sesamum angolense</name>
    <dbReference type="NCBI Taxonomy" id="2727404"/>
    <lineage>
        <taxon>Eukaryota</taxon>
        <taxon>Viridiplantae</taxon>
        <taxon>Streptophyta</taxon>
        <taxon>Embryophyta</taxon>
        <taxon>Tracheophyta</taxon>
        <taxon>Spermatophyta</taxon>
        <taxon>Magnoliopsida</taxon>
        <taxon>eudicotyledons</taxon>
        <taxon>Gunneridae</taxon>
        <taxon>Pentapetalae</taxon>
        <taxon>asterids</taxon>
        <taxon>lamiids</taxon>
        <taxon>Lamiales</taxon>
        <taxon>Pedaliaceae</taxon>
        <taxon>Sesamum</taxon>
    </lineage>
</organism>
<proteinExistence type="inferred from homology"/>
<evidence type="ECO:0000256" key="6">
    <source>
        <dbReference type="ARBA" id="ARBA00022806"/>
    </source>
</evidence>
<dbReference type="AlphaFoldDB" id="A0AAE1X2F7"/>
<evidence type="ECO:0000256" key="9">
    <source>
        <dbReference type="ARBA" id="ARBA00060018"/>
    </source>
</evidence>
<feature type="compositionally biased region" description="Basic residues" evidence="10">
    <location>
        <begin position="264"/>
        <end position="273"/>
    </location>
</feature>
<evidence type="ECO:0000313" key="12">
    <source>
        <dbReference type="EMBL" id="KAK4403424.1"/>
    </source>
</evidence>
<keyword evidence="6" id="KW-0347">Helicase</keyword>
<comment type="subcellular location">
    <subcellularLocation>
        <location evidence="1">Cytoplasm</location>
        <location evidence="1">Cytosol</location>
    </subcellularLocation>
</comment>
<dbReference type="InterPro" id="IPR057882">
    <property type="entry name" value="ENGase_C"/>
</dbReference>
<dbReference type="InterPro" id="IPR005201">
    <property type="entry name" value="TIM_ENGase"/>
</dbReference>
<accession>A0AAE1X2F7</accession>
<keyword evidence="4" id="KW-0963">Cytoplasm</keyword>
<sequence>MIIYFMTCACVDYWGAVLPRLSALKGFSLISLHGKMKQAAREKALASFTNLSSGVLLCTDVAARGLDIPGVDCIIQVASGYMTPHRTQMFIHRVGRTARMGRRGIAIVFLLPKEEAYIEFLRIRRVPLEERKCSDDAPDIIPQIRSAAKKDRDIMEKGLKAFVSFVRAYKEHHCSFIFRWKELEIGKLGMGYGLLQLPSMPEVKNHSLSTEGFVPVEDINLEDIKYKDKSREKQRKKNLEAKQAAKEQKQQKPKAGSNASNTVMRKKTARQRRAAQSTEDADELDREYRLLKKLKKGRIDEVKFKLLERRMKHRDIHLKDESFLKICLNSLRKIQRPNQTIYCRNRVNSISPVVLLAGIKAHHRGSFSALEDIRDSAMAQTNGTDSAADPPPPFDPLAPAETLEELETRAYFKSFHFPFNQAGVRLPAGGGGAEVMPQRPRVLVCHDMAGGYTDDGFVQGGTNADAYAIWHWYLIDVFVYFSHNLVTLPPPCWTNTAHTHGVKVLGTLIMEWEGGRKEADKLLSTKTSAQMYAERLAELSVALGFDGWLLNVEVDLDPGQIHILEEFISHLTQTMHSSLPGSLVIWYDSVTVDGVLAWQNQLNDLNKPFFDRCDGILVNYSWEENFPKLSAEVAGDRKLDVYMGIDVFGRGTYGGGQWTTNVALDVIKKDGVSAGLFAPGWVYETNQPPDFQTAQNRWWGLVEKSWGTVQSYPKVLPFYSNFDQPFLEYPGDSTAQPIQVSVGFKEASYSGGGNVTFRGTLGDNAEFTARLFLGELLLGNSPLHITYSVKSSGNSLLGLALATSTTTNEKKTVFLAASGNALLTMNQFSNHFTQVIMPRRVTKLEAQPGWIMQETSIEMHGHILKEIRAVCYRAKPKNSHSVADDKPHSSAPSEYYAVLGDIKITTSGENTNFPPSTAWTVDGQFVSWTSGPKGSKNLSVKIAWHLKDGNVDLFSKYNIYVNKLTSVSSVYQSEMLDGSQEYIGVAAVKSFYISDLEVASGISSLKFIIQVCSPDGACQKLEESPFFLLPVQGVKYRKQKCIRRQYTKVESRDVLPRYVRDDRKVKPWKLKVQSE</sequence>
<evidence type="ECO:0000256" key="3">
    <source>
        <dbReference type="ARBA" id="ARBA00012566"/>
    </source>
</evidence>
<dbReference type="EMBL" id="JACGWL010000004">
    <property type="protein sequence ID" value="KAK4403424.1"/>
    <property type="molecule type" value="Genomic_DNA"/>
</dbReference>
<dbReference type="InterPro" id="IPR032979">
    <property type="entry name" value="ENGase"/>
</dbReference>
<evidence type="ECO:0000313" key="13">
    <source>
        <dbReference type="Proteomes" id="UP001289374"/>
    </source>
</evidence>
<dbReference type="PROSITE" id="PS51194">
    <property type="entry name" value="HELICASE_CTER"/>
    <property type="match status" value="1"/>
</dbReference>
<keyword evidence="13" id="KW-1185">Reference proteome</keyword>
<dbReference type="InterPro" id="IPR001650">
    <property type="entry name" value="Helicase_C-like"/>
</dbReference>
<dbReference type="PANTHER" id="PTHR13246">
    <property type="entry name" value="ENDO BETA N-ACETYLGLUCOSAMINIDASE"/>
    <property type="match status" value="1"/>
</dbReference>
<dbReference type="GO" id="GO:0004386">
    <property type="term" value="F:helicase activity"/>
    <property type="evidence" value="ECO:0007669"/>
    <property type="project" value="UniProtKB-KW"/>
</dbReference>
<dbReference type="SUPFAM" id="SSF52540">
    <property type="entry name" value="P-loop containing nucleoside triphosphate hydrolases"/>
    <property type="match status" value="1"/>
</dbReference>
<evidence type="ECO:0000256" key="1">
    <source>
        <dbReference type="ARBA" id="ARBA00004514"/>
    </source>
</evidence>
<evidence type="ECO:0000256" key="10">
    <source>
        <dbReference type="SAM" id="MobiDB-lite"/>
    </source>
</evidence>
<dbReference type="CDD" id="cd18787">
    <property type="entry name" value="SF2_C_DEAD"/>
    <property type="match status" value="1"/>
</dbReference>
<dbReference type="InterPro" id="IPR027417">
    <property type="entry name" value="P-loop_NTPase"/>
</dbReference>
<evidence type="ECO:0000256" key="8">
    <source>
        <dbReference type="ARBA" id="ARBA00034414"/>
    </source>
</evidence>
<dbReference type="CDD" id="cd06547">
    <property type="entry name" value="GH85_ENGase"/>
    <property type="match status" value="1"/>
</dbReference>
<dbReference type="SMART" id="SM00490">
    <property type="entry name" value="HELICc"/>
    <property type="match status" value="1"/>
</dbReference>
<evidence type="ECO:0000259" key="11">
    <source>
        <dbReference type="PROSITE" id="PS51194"/>
    </source>
</evidence>
<feature type="domain" description="Helicase C-terminal" evidence="11">
    <location>
        <begin position="1"/>
        <end position="148"/>
    </location>
</feature>
<evidence type="ECO:0000256" key="4">
    <source>
        <dbReference type="ARBA" id="ARBA00022490"/>
    </source>
</evidence>
<comment type="function">
    <text evidence="9">Endoglycosidase that releases N-glycans from glycoproteins by cleaving the beta-1,4-glycosidic bond in the N,N'-diacetylchitobiose core. Involved in the production of high-mannose type N-glycans during plant development and fruit maturation.</text>
</comment>
<name>A0AAE1X2F7_9LAMI</name>
<feature type="region of interest" description="Disordered" evidence="10">
    <location>
        <begin position="227"/>
        <end position="282"/>
    </location>
</feature>
<dbReference type="GO" id="GO:0033925">
    <property type="term" value="F:mannosyl-glycoprotein endo-beta-N-acetylglucosaminidase activity"/>
    <property type="evidence" value="ECO:0007669"/>
    <property type="project" value="UniProtKB-EC"/>
</dbReference>
<comment type="catalytic activity">
    <reaction evidence="8">
        <text>an N(4)-(oligosaccharide-(1-&gt;3)-[oligosaccharide-(1-&gt;6)]-beta-D-Man-(1-&gt;4)-beta-D-GlcNAc-(1-&gt;4)-alpha-D-GlcNAc)-L-asparaginyl-[protein] + H2O = an oligosaccharide-(1-&gt;3)-[oligosaccharide-(1-&gt;6)]-beta-D-Man-(1-&gt;4)-D-GlcNAc + N(4)-(N-acetyl-beta-D-glucosaminyl)-L-asparaginyl-[protein]</text>
        <dbReference type="Rhea" id="RHEA:73067"/>
        <dbReference type="Rhea" id="RHEA-COMP:12603"/>
        <dbReference type="Rhea" id="RHEA-COMP:18176"/>
        <dbReference type="ChEBI" id="CHEBI:15377"/>
        <dbReference type="ChEBI" id="CHEBI:132248"/>
        <dbReference type="ChEBI" id="CHEBI:192714"/>
        <dbReference type="ChEBI" id="CHEBI:192715"/>
        <dbReference type="EC" id="3.2.1.96"/>
    </reaction>
</comment>
<dbReference type="FunFam" id="3.20.20.80:FF:000043">
    <property type="entry name" value="cytosolic endo-beta-N-acetylglucosaminidase"/>
    <property type="match status" value="1"/>
</dbReference>
<reference evidence="12" key="1">
    <citation type="submission" date="2020-06" db="EMBL/GenBank/DDBJ databases">
        <authorList>
            <person name="Li T."/>
            <person name="Hu X."/>
            <person name="Zhang T."/>
            <person name="Song X."/>
            <person name="Zhang H."/>
            <person name="Dai N."/>
            <person name="Sheng W."/>
            <person name="Hou X."/>
            <person name="Wei L."/>
        </authorList>
    </citation>
    <scope>NUCLEOTIDE SEQUENCE</scope>
    <source>
        <strain evidence="12">K16</strain>
        <tissue evidence="12">Leaf</tissue>
    </source>
</reference>
<dbReference type="Gene3D" id="3.20.20.80">
    <property type="entry name" value="Glycosidases"/>
    <property type="match status" value="1"/>
</dbReference>
<feature type="compositionally biased region" description="Basic and acidic residues" evidence="10">
    <location>
        <begin position="227"/>
        <end position="250"/>
    </location>
</feature>
<dbReference type="Gene3D" id="3.40.50.300">
    <property type="entry name" value="P-loop containing nucleotide triphosphate hydrolases"/>
    <property type="match status" value="1"/>
</dbReference>
<protein>
    <recommendedName>
        <fullName evidence="3">mannosyl-glycoprotein endo-beta-N-acetylglucosaminidase</fullName>
        <ecNumber evidence="3">3.2.1.96</ecNumber>
    </recommendedName>
</protein>
<dbReference type="Pfam" id="PF00271">
    <property type="entry name" value="Helicase_C"/>
    <property type="match status" value="1"/>
</dbReference>
<dbReference type="Pfam" id="PF13959">
    <property type="entry name" value="CTE_SPB4"/>
    <property type="match status" value="1"/>
</dbReference>
<dbReference type="PANTHER" id="PTHR13246:SF1">
    <property type="entry name" value="CYTOSOLIC ENDO-BETA-N-ACETYLGLUCOSAMINIDASE"/>
    <property type="match status" value="1"/>
</dbReference>
<keyword evidence="7" id="KW-0326">Glycosidase</keyword>
<evidence type="ECO:0000256" key="7">
    <source>
        <dbReference type="ARBA" id="ARBA00023295"/>
    </source>
</evidence>
<evidence type="ECO:0000256" key="5">
    <source>
        <dbReference type="ARBA" id="ARBA00022801"/>
    </source>
</evidence>
<dbReference type="EC" id="3.2.1.96" evidence="3"/>
<comment type="similarity">
    <text evidence="2">Belongs to the glycosyl hydrolase 85 family.</text>
</comment>
<dbReference type="InterPro" id="IPR025313">
    <property type="entry name" value="SPB4-like_CTE"/>
</dbReference>
<evidence type="ECO:0000256" key="2">
    <source>
        <dbReference type="ARBA" id="ARBA00007849"/>
    </source>
</evidence>
<reference evidence="12" key="2">
    <citation type="journal article" date="2024" name="Plant">
        <title>Genomic evolution and insights into agronomic trait innovations of Sesamum species.</title>
        <authorList>
            <person name="Miao H."/>
            <person name="Wang L."/>
            <person name="Qu L."/>
            <person name="Liu H."/>
            <person name="Sun Y."/>
            <person name="Le M."/>
            <person name="Wang Q."/>
            <person name="Wei S."/>
            <person name="Zheng Y."/>
            <person name="Lin W."/>
            <person name="Duan Y."/>
            <person name="Cao H."/>
            <person name="Xiong S."/>
            <person name="Wang X."/>
            <person name="Wei L."/>
            <person name="Li C."/>
            <person name="Ma Q."/>
            <person name="Ju M."/>
            <person name="Zhao R."/>
            <person name="Li G."/>
            <person name="Mu C."/>
            <person name="Tian Q."/>
            <person name="Mei H."/>
            <person name="Zhang T."/>
            <person name="Gao T."/>
            <person name="Zhang H."/>
        </authorList>
    </citation>
    <scope>NUCLEOTIDE SEQUENCE</scope>
    <source>
        <strain evidence="12">K16</strain>
    </source>
</reference>